<comment type="caution">
    <text evidence="1">The sequence shown here is derived from an EMBL/GenBank/DDBJ whole genome shotgun (WGS) entry which is preliminary data.</text>
</comment>
<organism evidence="1 2">
    <name type="scientific">Scortum barcoo</name>
    <name type="common">barcoo grunter</name>
    <dbReference type="NCBI Taxonomy" id="214431"/>
    <lineage>
        <taxon>Eukaryota</taxon>
        <taxon>Metazoa</taxon>
        <taxon>Chordata</taxon>
        <taxon>Craniata</taxon>
        <taxon>Vertebrata</taxon>
        <taxon>Euteleostomi</taxon>
        <taxon>Actinopterygii</taxon>
        <taxon>Neopterygii</taxon>
        <taxon>Teleostei</taxon>
        <taxon>Neoteleostei</taxon>
        <taxon>Acanthomorphata</taxon>
        <taxon>Eupercaria</taxon>
        <taxon>Centrarchiformes</taxon>
        <taxon>Terapontoidei</taxon>
        <taxon>Terapontidae</taxon>
        <taxon>Scortum</taxon>
    </lineage>
</organism>
<name>A0ACB8V9S4_9TELE</name>
<evidence type="ECO:0000313" key="1">
    <source>
        <dbReference type="EMBL" id="KAI3352206.1"/>
    </source>
</evidence>
<reference evidence="1" key="1">
    <citation type="submission" date="2022-04" db="EMBL/GenBank/DDBJ databases">
        <title>Jade perch genome.</title>
        <authorList>
            <person name="Chao B."/>
        </authorList>
    </citation>
    <scope>NUCLEOTIDE SEQUENCE</scope>
    <source>
        <strain evidence="1">CB-2022</strain>
    </source>
</reference>
<evidence type="ECO:0000313" key="2">
    <source>
        <dbReference type="Proteomes" id="UP000831701"/>
    </source>
</evidence>
<sequence length="175" mass="18983">MKKLVEAELKKVQQYAVDVTLDPDTAHPNLILSDDEKQVKGKTDWDLGVATESINRKGLITLSPEEGFWIIWLRNGNEYEALDDPLDDSQRETISPSLSEVSASEEFLSTFESTSLIMDSPSSPVSAPAPAAAPTPGTSSTTQQRAITGLLVSLALMLLPQHTAAKKMALATTDW</sequence>
<gene>
    <name evidence="1" type="ORF">L3Q82_005563</name>
</gene>
<accession>A0ACB8V9S4</accession>
<dbReference type="EMBL" id="CM041553">
    <property type="protein sequence ID" value="KAI3352206.1"/>
    <property type="molecule type" value="Genomic_DNA"/>
</dbReference>
<proteinExistence type="predicted"/>
<protein>
    <submittedName>
        <fullName evidence="1">Uncharacterized protein</fullName>
    </submittedName>
</protein>
<keyword evidence="2" id="KW-1185">Reference proteome</keyword>
<dbReference type="Proteomes" id="UP000831701">
    <property type="component" value="Chromosome 23"/>
</dbReference>